<evidence type="ECO:0000256" key="2">
    <source>
        <dbReference type="PROSITE-ProRule" id="PRU00192"/>
    </source>
</evidence>
<reference evidence="4" key="1">
    <citation type="thesis" date="2020" institute="ProQuest LLC" country="789 East Eisenhower Parkway, Ann Arbor, MI, USA">
        <title>Comparative Genomics and Chromosome Evolution.</title>
        <authorList>
            <person name="Mudd A.B."/>
        </authorList>
    </citation>
    <scope>NUCLEOTIDE SEQUENCE</scope>
    <source>
        <strain evidence="4">HN-11 Male</strain>
        <tissue evidence="4">Kidney and liver</tissue>
    </source>
</reference>
<dbReference type="PROSITE" id="PS50002">
    <property type="entry name" value="SH3"/>
    <property type="match status" value="1"/>
</dbReference>
<accession>A0A8J6JWK7</accession>
<dbReference type="InterPro" id="IPR036028">
    <property type="entry name" value="SH3-like_dom_sf"/>
</dbReference>
<name>A0A8J6JWK7_ELECQ</name>
<feature type="non-terminal residue" evidence="4">
    <location>
        <position position="371"/>
    </location>
</feature>
<evidence type="ECO:0000313" key="5">
    <source>
        <dbReference type="Proteomes" id="UP000770717"/>
    </source>
</evidence>
<protein>
    <recommendedName>
        <fullName evidence="3">SH3 domain-containing protein</fullName>
    </recommendedName>
</protein>
<dbReference type="OrthoDB" id="414418at2759"/>
<keyword evidence="5" id="KW-1185">Reference proteome</keyword>
<evidence type="ECO:0000313" key="4">
    <source>
        <dbReference type="EMBL" id="KAG9472998.1"/>
    </source>
</evidence>
<dbReference type="Gene3D" id="2.30.30.40">
    <property type="entry name" value="SH3 Domains"/>
    <property type="match status" value="1"/>
</dbReference>
<dbReference type="PANTHER" id="PTHR16469:SF7">
    <property type="entry name" value="UBIQUITIN-ASSOCIATED AND SH3 DOMAIN-CONTAINING PROTEIN A"/>
    <property type="match status" value="1"/>
</dbReference>
<dbReference type="InterPro" id="IPR051710">
    <property type="entry name" value="Phosphatase_SH3-domain"/>
</dbReference>
<gene>
    <name evidence="4" type="ORF">GDO78_015298</name>
</gene>
<dbReference type="SUPFAM" id="SSF53254">
    <property type="entry name" value="Phosphoglycerate mutase-like"/>
    <property type="match status" value="1"/>
</dbReference>
<dbReference type="GO" id="GO:0005737">
    <property type="term" value="C:cytoplasm"/>
    <property type="evidence" value="ECO:0007669"/>
    <property type="project" value="TreeGrafter"/>
</dbReference>
<keyword evidence="1 2" id="KW-0728">SH3 domain</keyword>
<feature type="domain" description="SH3" evidence="3">
    <location>
        <begin position="180"/>
        <end position="245"/>
    </location>
</feature>
<sequence length="371" mass="42267">MQEHCRDSSLNDPIPQEYIMYLLPTGPLGTSLQEFQAESLRLCGKNRAHGRFPHITLSDFFTCEDGKVECLYAALRTAGELVAFPQTISLSLYSSSSFIGFFLNKEAADAIRSFTESFCHQVSTLTDCSLKPVYRDFHLTLAHKFSPHHQMTLERLAKSISPTQSCVWEAAIFSRDMRFVHYQTLRALFPYEPQNDDELKLCVGDLVFLDATGISDSPEGWLMVACHRSGCWGLVPENYLDKENETITWVKQRKNDIAEEFPVPITFTTVETRRVLLVKHAESLDEVFGHHWLTDHALVNGVYYRQDLNFPVKLPHRNKVQDFEEDPPLSSCGMFQARLFGEALRDSSLKCVSVFCSPDLRCIQTAHLILT</sequence>
<dbReference type="CDD" id="cd07067">
    <property type="entry name" value="HP_PGM_like"/>
    <property type="match status" value="1"/>
</dbReference>
<dbReference type="InterPro" id="IPR013078">
    <property type="entry name" value="His_Pase_superF_clade-1"/>
</dbReference>
<dbReference type="SMART" id="SM00326">
    <property type="entry name" value="SH3"/>
    <property type="match status" value="1"/>
</dbReference>
<comment type="caution">
    <text evidence="4">The sequence shown here is derived from an EMBL/GenBank/DDBJ whole genome shotgun (WGS) entry which is preliminary data.</text>
</comment>
<dbReference type="SUPFAM" id="SSF50044">
    <property type="entry name" value="SH3-domain"/>
    <property type="match status" value="1"/>
</dbReference>
<dbReference type="Gene3D" id="3.40.50.1240">
    <property type="entry name" value="Phosphoglycerate mutase-like"/>
    <property type="match status" value="1"/>
</dbReference>
<dbReference type="InterPro" id="IPR001452">
    <property type="entry name" value="SH3_domain"/>
</dbReference>
<dbReference type="Pfam" id="PF14604">
    <property type="entry name" value="SH3_9"/>
    <property type="match status" value="1"/>
</dbReference>
<dbReference type="InterPro" id="IPR029033">
    <property type="entry name" value="His_PPase_superfam"/>
</dbReference>
<evidence type="ECO:0000256" key="1">
    <source>
        <dbReference type="ARBA" id="ARBA00022443"/>
    </source>
</evidence>
<proteinExistence type="predicted"/>
<dbReference type="Proteomes" id="UP000770717">
    <property type="component" value="Unassembled WGS sequence"/>
</dbReference>
<dbReference type="Pfam" id="PF00300">
    <property type="entry name" value="His_Phos_1"/>
    <property type="match status" value="1"/>
</dbReference>
<dbReference type="EMBL" id="WNTK01000028">
    <property type="protein sequence ID" value="KAG9472998.1"/>
    <property type="molecule type" value="Genomic_DNA"/>
</dbReference>
<evidence type="ECO:0000259" key="3">
    <source>
        <dbReference type="PROSITE" id="PS50002"/>
    </source>
</evidence>
<dbReference type="PANTHER" id="PTHR16469">
    <property type="entry name" value="UBIQUITIN-ASSOCIATED AND SH3 DOMAIN-CONTAINING BA-RELATED"/>
    <property type="match status" value="1"/>
</dbReference>
<dbReference type="AlphaFoldDB" id="A0A8J6JWK7"/>
<organism evidence="4 5">
    <name type="scientific">Eleutherodactylus coqui</name>
    <name type="common">Puerto Rican coqui</name>
    <dbReference type="NCBI Taxonomy" id="57060"/>
    <lineage>
        <taxon>Eukaryota</taxon>
        <taxon>Metazoa</taxon>
        <taxon>Chordata</taxon>
        <taxon>Craniata</taxon>
        <taxon>Vertebrata</taxon>
        <taxon>Euteleostomi</taxon>
        <taxon>Amphibia</taxon>
        <taxon>Batrachia</taxon>
        <taxon>Anura</taxon>
        <taxon>Neobatrachia</taxon>
        <taxon>Hyloidea</taxon>
        <taxon>Eleutherodactylidae</taxon>
        <taxon>Eleutherodactylinae</taxon>
        <taxon>Eleutherodactylus</taxon>
        <taxon>Eleutherodactylus</taxon>
    </lineage>
</organism>